<evidence type="ECO:0000313" key="1">
    <source>
        <dbReference type="EMBL" id="GAL81042.1"/>
    </source>
</evidence>
<organism evidence="1 2">
    <name type="scientific">Algibacter lectus</name>
    <dbReference type="NCBI Taxonomy" id="221126"/>
    <lineage>
        <taxon>Bacteria</taxon>
        <taxon>Pseudomonadati</taxon>
        <taxon>Bacteroidota</taxon>
        <taxon>Flavobacteriia</taxon>
        <taxon>Flavobacteriales</taxon>
        <taxon>Flavobacteriaceae</taxon>
        <taxon>Algibacter</taxon>
    </lineage>
</organism>
<dbReference type="AlphaFoldDB" id="A0A090X6C5"/>
<reference evidence="1 2" key="1">
    <citation type="journal article" date="2014" name="Genome Announc.">
        <title>Draft Genome Sequences of Marine Flavobacterium Algibacter lectus Strains SS8 and NR4.</title>
        <authorList>
            <person name="Takatani N."/>
            <person name="Nakanishi M."/>
            <person name="Meirelles P."/>
            <person name="Mino S."/>
            <person name="Suda W."/>
            <person name="Oshima K."/>
            <person name="Hattori M."/>
            <person name="Ohkuma M."/>
            <person name="Hosokawa M."/>
            <person name="Miyashita K."/>
            <person name="Thompson F.L."/>
            <person name="Niwa A."/>
            <person name="Sawabe T."/>
            <person name="Sawabe T."/>
        </authorList>
    </citation>
    <scope>NUCLEOTIDE SEQUENCE [LARGE SCALE GENOMIC DNA]</scope>
    <source>
        <strain evidence="2">JCM19274</strain>
    </source>
</reference>
<comment type="caution">
    <text evidence="1">The sequence shown here is derived from an EMBL/GenBank/DDBJ whole genome shotgun (WGS) entry which is preliminary data.</text>
</comment>
<proteinExistence type="predicted"/>
<name>A0A090X6C5_9FLAO</name>
<dbReference type="EMBL" id="BBNU01000013">
    <property type="protein sequence ID" value="GAL81042.1"/>
    <property type="molecule type" value="Genomic_DNA"/>
</dbReference>
<dbReference type="Proteomes" id="UP000029643">
    <property type="component" value="Unassembled WGS sequence"/>
</dbReference>
<sequence length="50" mass="5766">MPRVADIGTSKRAALEKVLKLLKKKENKGDRATKAHYRDLIARIEYNLKN</sequence>
<protein>
    <submittedName>
        <fullName evidence="1">Uncharacterized protein</fullName>
    </submittedName>
</protein>
<accession>A0A090X6C5</accession>
<gene>
    <name evidence="1" type="ORF">JCM19274_2216</name>
</gene>
<evidence type="ECO:0000313" key="2">
    <source>
        <dbReference type="Proteomes" id="UP000029643"/>
    </source>
</evidence>